<dbReference type="EMBL" id="JAWLKJ010000001">
    <property type="protein sequence ID" value="MDV6298880.1"/>
    <property type="molecule type" value="Genomic_DNA"/>
</dbReference>
<dbReference type="AlphaFoldDB" id="A0AAE4QVG7"/>
<dbReference type="Proteomes" id="UP001185873">
    <property type="component" value="Unassembled WGS sequence"/>
</dbReference>
<comment type="caution">
    <text evidence="3">The sequence shown here is derived from an EMBL/GenBank/DDBJ whole genome shotgun (WGS) entry which is preliminary data.</text>
</comment>
<feature type="domain" description="PucR C-terminal helix-turn-helix" evidence="1">
    <location>
        <begin position="360"/>
        <end position="414"/>
    </location>
</feature>
<dbReference type="Gene3D" id="1.10.10.2840">
    <property type="entry name" value="PucR C-terminal helix-turn-helix domain"/>
    <property type="match status" value="1"/>
</dbReference>
<sequence length="433" mass="47237">MLSTTPQDPERLRELTRRIGLRLSSRTAAISDSMTAAIEDAIGELTDEDTHSALHASVTNNVEVIIDMLSHTKDAHDLPPLPDAVHYAVALARRNVSSAALRRAYHVGSDCLLAHVFDQVQEVECEDHEKLPLYHHLAGWLYQYVDEITRTVIAAHEEEVRSSHDRAARSINSIVNRVLDGEGIDPAEFERVTGYRLNQVHVGCRVWIDDFGAFTDQSRLLESVVDSLAGQLGVHRPPLMIATGRATAEAWFGMEGRRLAVDTGVLAPIAAATPAAPAARISFGAPGAGVEGFRTTRAQAALVGTIAQVSTGDEARVVSYADDGIPVIARLAEDLASTRRWIREVLGDLARDTDDAARQRETVRVFLDSAENYSETASRLLLHRNTVRYRLTKAEHELGREPGARRLDTHLALTLCHVLGSVVLIADDGTPAG</sequence>
<dbReference type="InterPro" id="IPR051448">
    <property type="entry name" value="CdaR-like_regulators"/>
</dbReference>
<dbReference type="Pfam" id="PF14361">
    <property type="entry name" value="RsbRD_N"/>
    <property type="match status" value="1"/>
</dbReference>
<name>A0AAE4QVG7_9ACTN</name>
<dbReference type="Pfam" id="PF13556">
    <property type="entry name" value="HTH_30"/>
    <property type="match status" value="1"/>
</dbReference>
<evidence type="ECO:0000259" key="1">
    <source>
        <dbReference type="Pfam" id="PF13556"/>
    </source>
</evidence>
<gene>
    <name evidence="3" type="ORF">R3P82_07100</name>
</gene>
<dbReference type="InterPro" id="IPR025736">
    <property type="entry name" value="PucR_C-HTH_dom"/>
</dbReference>
<dbReference type="InterPro" id="IPR042070">
    <property type="entry name" value="PucR_C-HTH_sf"/>
</dbReference>
<evidence type="ECO:0000259" key="2">
    <source>
        <dbReference type="Pfam" id="PF14361"/>
    </source>
</evidence>
<organism evidence="3 4">
    <name type="scientific">Dietzia maris</name>
    <dbReference type="NCBI Taxonomy" id="37915"/>
    <lineage>
        <taxon>Bacteria</taxon>
        <taxon>Bacillati</taxon>
        <taxon>Actinomycetota</taxon>
        <taxon>Actinomycetes</taxon>
        <taxon>Mycobacteriales</taxon>
        <taxon>Dietziaceae</taxon>
        <taxon>Dietzia</taxon>
    </lineage>
</organism>
<dbReference type="RefSeq" id="WP_317469287.1">
    <property type="nucleotide sequence ID" value="NZ_JAWLKJ010000001.1"/>
</dbReference>
<reference evidence="3" key="1">
    <citation type="submission" date="2023-10" db="EMBL/GenBank/DDBJ databases">
        <title>Development of a sustainable strategy for remediation of hydrocarbon-contaminated territories based on the waste exchange concept.</title>
        <authorList>
            <person name="Krivoruchko A."/>
        </authorList>
    </citation>
    <scope>NUCLEOTIDE SEQUENCE</scope>
    <source>
        <strain evidence="3">IEGM 1175</strain>
    </source>
</reference>
<evidence type="ECO:0000313" key="3">
    <source>
        <dbReference type="EMBL" id="MDV6298880.1"/>
    </source>
</evidence>
<proteinExistence type="predicted"/>
<accession>A0AAE4QVG7</accession>
<feature type="domain" description="RsbT co-antagonist protein RsbRD N-terminal" evidence="2">
    <location>
        <begin position="29"/>
        <end position="169"/>
    </location>
</feature>
<dbReference type="InterPro" id="IPR025751">
    <property type="entry name" value="RsbRD_N_dom"/>
</dbReference>
<evidence type="ECO:0000313" key="4">
    <source>
        <dbReference type="Proteomes" id="UP001185873"/>
    </source>
</evidence>
<dbReference type="PANTHER" id="PTHR33744:SF1">
    <property type="entry name" value="DNA-BINDING TRANSCRIPTIONAL ACTIVATOR ADER"/>
    <property type="match status" value="1"/>
</dbReference>
<protein>
    <submittedName>
        <fullName evidence="3">Helix-turn-helix domain-containing protein</fullName>
    </submittedName>
</protein>
<dbReference type="PANTHER" id="PTHR33744">
    <property type="entry name" value="CARBOHYDRATE DIACID REGULATOR"/>
    <property type="match status" value="1"/>
</dbReference>